<keyword evidence="1" id="KW-0732">Signal</keyword>
<organism evidence="2 3">
    <name type="scientific">Tahibacter amnicola</name>
    <dbReference type="NCBI Taxonomy" id="2976241"/>
    <lineage>
        <taxon>Bacteria</taxon>
        <taxon>Pseudomonadati</taxon>
        <taxon>Pseudomonadota</taxon>
        <taxon>Gammaproteobacteria</taxon>
        <taxon>Lysobacterales</taxon>
        <taxon>Rhodanobacteraceae</taxon>
        <taxon>Tahibacter</taxon>
    </lineage>
</organism>
<evidence type="ECO:0008006" key="4">
    <source>
        <dbReference type="Google" id="ProtNLM"/>
    </source>
</evidence>
<keyword evidence="3" id="KW-1185">Reference proteome</keyword>
<reference evidence="2" key="1">
    <citation type="submission" date="2022-09" db="EMBL/GenBank/DDBJ databases">
        <title>Tahibacter sp. nov., isolated from a fresh water.</title>
        <authorList>
            <person name="Baek J.H."/>
            <person name="Lee J.K."/>
            <person name="Kim J.M."/>
            <person name="Jeon C.O."/>
        </authorList>
    </citation>
    <scope>NUCLEOTIDE SEQUENCE</scope>
    <source>
        <strain evidence="2">W38</strain>
    </source>
</reference>
<name>A0ABY6BBY3_9GAMM</name>
<gene>
    <name evidence="2" type="ORF">N4264_20310</name>
</gene>
<dbReference type="EMBL" id="CP104694">
    <property type="protein sequence ID" value="UXI67072.1"/>
    <property type="molecule type" value="Genomic_DNA"/>
</dbReference>
<sequence>MLVTSKKPVTGFRWVFVAAGWALCGLASAEPWTLAAAASDIQAVVLSRPGQKPLRLRVDDGTVDAAWRLQRVSGDQAVFRWDQRYHGEEYTVSVRLGERIDFHQLAESLGKNATGQVPTVVQPTRTPKLRTQR</sequence>
<evidence type="ECO:0000313" key="3">
    <source>
        <dbReference type="Proteomes" id="UP001064632"/>
    </source>
</evidence>
<evidence type="ECO:0000256" key="1">
    <source>
        <dbReference type="SAM" id="SignalP"/>
    </source>
</evidence>
<protein>
    <recommendedName>
        <fullName evidence="4">Heavy-metal resistance protein CzcE</fullName>
    </recommendedName>
</protein>
<dbReference type="RefSeq" id="WP_261694048.1">
    <property type="nucleotide sequence ID" value="NZ_CP104694.1"/>
</dbReference>
<feature type="chain" id="PRO_5047548360" description="Heavy-metal resistance protein CzcE" evidence="1">
    <location>
        <begin position="30"/>
        <end position="133"/>
    </location>
</feature>
<feature type="signal peptide" evidence="1">
    <location>
        <begin position="1"/>
        <end position="29"/>
    </location>
</feature>
<accession>A0ABY6BBY3</accession>
<proteinExistence type="predicted"/>
<evidence type="ECO:0000313" key="2">
    <source>
        <dbReference type="EMBL" id="UXI67072.1"/>
    </source>
</evidence>
<dbReference type="Proteomes" id="UP001064632">
    <property type="component" value="Chromosome"/>
</dbReference>